<keyword evidence="4" id="KW-0067">ATP-binding</keyword>
<reference key="1">
    <citation type="submission" date="2010-11" db="EMBL/GenBank/DDBJ databases">
        <title>The complete sequence of chromosome of Isophaera pallida ATCC 43644.</title>
        <authorList>
            <consortium name="US DOE Joint Genome Institute (JGI-PGF)"/>
            <person name="Lucas S."/>
            <person name="Copeland A."/>
            <person name="Lapidus A."/>
            <person name="Bruce D."/>
            <person name="Goodwin L."/>
            <person name="Pitluck S."/>
            <person name="Kyrpides N."/>
            <person name="Mavromatis K."/>
            <person name="Pagani I."/>
            <person name="Ivanova N."/>
            <person name="Saunders E."/>
            <person name="Brettin T."/>
            <person name="Detter J.C."/>
            <person name="Han C."/>
            <person name="Tapia R."/>
            <person name="Land M."/>
            <person name="Hauser L."/>
            <person name="Markowitz V."/>
            <person name="Cheng J.-F."/>
            <person name="Hugenholtz P."/>
            <person name="Woyke T."/>
            <person name="Wu D."/>
            <person name="Eisen J.A."/>
        </authorList>
    </citation>
    <scope>NUCLEOTIDE SEQUENCE</scope>
    <source>
        <strain>ATCC 43644</strain>
    </source>
</reference>
<dbReference type="GO" id="GO:0004674">
    <property type="term" value="F:protein serine/threonine kinase activity"/>
    <property type="evidence" value="ECO:0007669"/>
    <property type="project" value="UniProtKB-KW"/>
</dbReference>
<evidence type="ECO:0000259" key="7">
    <source>
        <dbReference type="PROSITE" id="PS50011"/>
    </source>
</evidence>
<feature type="region of interest" description="Disordered" evidence="5">
    <location>
        <begin position="199"/>
        <end position="223"/>
    </location>
</feature>
<reference evidence="8 9" key="2">
    <citation type="journal article" date="2011" name="Stand. Genomic Sci.">
        <title>Complete genome sequence of Isosphaera pallida type strain (IS1B).</title>
        <authorList>
            <consortium name="US DOE Joint Genome Institute (JGI-PGF)"/>
            <person name="Goker M."/>
            <person name="Cleland D."/>
            <person name="Saunders E."/>
            <person name="Lapidus A."/>
            <person name="Nolan M."/>
            <person name="Lucas S."/>
            <person name="Hammon N."/>
            <person name="Deshpande S."/>
            <person name="Cheng J.F."/>
            <person name="Tapia R."/>
            <person name="Han C."/>
            <person name="Goodwin L."/>
            <person name="Pitluck S."/>
            <person name="Liolios K."/>
            <person name="Pagani I."/>
            <person name="Ivanova N."/>
            <person name="Mavromatis K."/>
            <person name="Pati A."/>
            <person name="Chen A."/>
            <person name="Palaniappan K."/>
            <person name="Land M."/>
            <person name="Hauser L."/>
            <person name="Chang Y.J."/>
            <person name="Jeffries C.D."/>
            <person name="Detter J.C."/>
            <person name="Beck B."/>
            <person name="Woyke T."/>
            <person name="Bristow J."/>
            <person name="Eisen J.A."/>
            <person name="Markowitz V."/>
            <person name="Hugenholtz P."/>
            <person name="Kyrpides N.C."/>
            <person name="Klenk H.P."/>
        </authorList>
    </citation>
    <scope>NUCLEOTIDE SEQUENCE [LARGE SCALE GENOMIC DNA]</scope>
    <source>
        <strain evidence="9">ATCC 43644 / DSM 9630 / IS1B</strain>
    </source>
</reference>
<dbReference type="EMBL" id="CP002353">
    <property type="protein sequence ID" value="ADV62760.1"/>
    <property type="molecule type" value="Genomic_DNA"/>
</dbReference>
<dbReference type="InterPro" id="IPR005532">
    <property type="entry name" value="SUMF_dom"/>
</dbReference>
<dbReference type="Proteomes" id="UP000008631">
    <property type="component" value="Chromosome"/>
</dbReference>
<dbReference type="PROSITE" id="PS00108">
    <property type="entry name" value="PROTEIN_KINASE_ST"/>
    <property type="match status" value="1"/>
</dbReference>
<dbReference type="KEGG" id="ipa:Isop_2182"/>
<dbReference type="Gene3D" id="3.90.1580.10">
    <property type="entry name" value="paralog of FGE (formylglycine-generating enzyme)"/>
    <property type="match status" value="1"/>
</dbReference>
<feature type="compositionally biased region" description="Low complexity" evidence="5">
    <location>
        <begin position="7"/>
        <end position="21"/>
    </location>
</feature>
<dbReference type="STRING" id="575540.Isop_2182"/>
<keyword evidence="6" id="KW-1133">Transmembrane helix</keyword>
<keyword evidence="8" id="KW-0723">Serine/threonine-protein kinase</keyword>
<dbReference type="SUPFAM" id="SSF56436">
    <property type="entry name" value="C-type lectin-like"/>
    <property type="match status" value="1"/>
</dbReference>
<keyword evidence="3 8" id="KW-0418">Kinase</keyword>
<keyword evidence="6" id="KW-0472">Membrane</keyword>
<dbReference type="eggNOG" id="COG1262">
    <property type="taxonomic scope" value="Bacteria"/>
</dbReference>
<dbReference type="CDD" id="cd14014">
    <property type="entry name" value="STKc_PknB_like"/>
    <property type="match status" value="1"/>
</dbReference>
<dbReference type="GO" id="GO:0005524">
    <property type="term" value="F:ATP binding"/>
    <property type="evidence" value="ECO:0007669"/>
    <property type="project" value="UniProtKB-KW"/>
</dbReference>
<dbReference type="InterPro" id="IPR016187">
    <property type="entry name" value="CTDL_fold"/>
</dbReference>
<protein>
    <submittedName>
        <fullName evidence="8">Serine/threonine protein kinase</fullName>
    </submittedName>
</protein>
<dbReference type="InParanoid" id="E8R503"/>
<evidence type="ECO:0000256" key="4">
    <source>
        <dbReference type="ARBA" id="ARBA00022840"/>
    </source>
</evidence>
<dbReference type="SMART" id="SM00220">
    <property type="entry name" value="S_TKc"/>
    <property type="match status" value="1"/>
</dbReference>
<gene>
    <name evidence="8" type="ordered locus">Isop_2182</name>
</gene>
<evidence type="ECO:0000256" key="5">
    <source>
        <dbReference type="SAM" id="MobiDB-lite"/>
    </source>
</evidence>
<keyword evidence="6" id="KW-0812">Transmembrane</keyword>
<keyword evidence="2" id="KW-0547">Nucleotide-binding</keyword>
<evidence type="ECO:0000313" key="9">
    <source>
        <dbReference type="Proteomes" id="UP000008631"/>
    </source>
</evidence>
<dbReference type="PROSITE" id="PS50011">
    <property type="entry name" value="PROTEIN_KINASE_DOM"/>
    <property type="match status" value="1"/>
</dbReference>
<evidence type="ECO:0000256" key="3">
    <source>
        <dbReference type="ARBA" id="ARBA00022777"/>
    </source>
</evidence>
<dbReference type="Pfam" id="PF03781">
    <property type="entry name" value="FGE-sulfatase"/>
    <property type="match status" value="1"/>
</dbReference>
<feature type="compositionally biased region" description="Low complexity" evidence="5">
    <location>
        <begin position="603"/>
        <end position="624"/>
    </location>
</feature>
<dbReference type="Gene3D" id="3.30.200.20">
    <property type="entry name" value="Phosphorylase Kinase, domain 1"/>
    <property type="match status" value="1"/>
</dbReference>
<evidence type="ECO:0000256" key="6">
    <source>
        <dbReference type="SAM" id="Phobius"/>
    </source>
</evidence>
<dbReference type="RefSeq" id="WP_013565048.1">
    <property type="nucleotide sequence ID" value="NC_014962.1"/>
</dbReference>
<evidence type="ECO:0000256" key="1">
    <source>
        <dbReference type="ARBA" id="ARBA00022679"/>
    </source>
</evidence>
<accession>E8R503</accession>
<dbReference type="InterPro" id="IPR000719">
    <property type="entry name" value="Prot_kinase_dom"/>
</dbReference>
<name>E8R503_ISOPI</name>
<dbReference type="HOGENOM" id="CLU_340343_0_0_0"/>
<keyword evidence="9" id="KW-1185">Reference proteome</keyword>
<dbReference type="eggNOG" id="COG0515">
    <property type="taxonomic scope" value="Bacteria"/>
</dbReference>
<dbReference type="AlphaFoldDB" id="E8R503"/>
<sequence length="834" mass="92586">MSSQRRPSSYSTPSNSSGDSPPRARLGRYELIQRLGQGAQGEVWKAIELGSEQRLVAVKLLARGLGRDSARIRQFHKEVDRQKRLASSSLSSKRSDFFLGKGATASILPLLDSGEEDGIAYLVMPYIEGWTLAQIIEQRWCHKRGQIPVESHRLALLPEWEYRREMAGLLARLARALHVCHQARLAHRDVKPSNILLARDPLPLPTRNGTGTPSSSTTSRDPTTAPAQAIYLADFGLARDLDDVSLDPERDALGTPAYMAQEKLEGREGIDEIKADIASLGLTAFETFTLAKPRQLPVGLRLRGSQRLATLAALTMKPPRAICPDLPRHLEVILQEAIDPDPNHRYATALEFADDLERWLHGQPPRALARRRFDRQCLRNLQRRAVKLTLFLLVLLLVVISIAIGWSIRNRHFAQLAFNRAQTAFEQGDLECVRIELEQAEALGLESERLVAFLVRVRPELFAQTEKATASGEREWLERAKLWTGLLQRQLPVAGQRFDALLNRRVFLISSEPPGAVVTFRLAWSNGEPRAVAPVARLKAGSSSQPTTIDSLLPGDYWVTAIDPATGGFSERPWTIPFNPRDNHLHLPVFDHDQLNLDLVRFPGGPLPSTSSPSSANPSGTVSSAEQSVRPFRLSPHEITYREFRRIQTALGQPNLLTWRGDQPPPPDWLDYPVTRLTYQEALEFACLVGCRLPTLEELAFAQGGIDCLQQHDPNRFQRLLARGAIPDPVNSSADDRTETPGPYPRRLSGLFGNVSEFTLHPSRGDLDPTTGLIIPGTQGHVVSAGLIRLSPHRPVELVAGLRGKVLPKGGRNPLVGFRLARSETPRFPLTEAP</sequence>
<proteinExistence type="predicted"/>
<dbReference type="PANTHER" id="PTHR43289:SF6">
    <property type="entry name" value="SERINE_THREONINE-PROTEIN KINASE NEKL-3"/>
    <property type="match status" value="1"/>
</dbReference>
<feature type="transmembrane region" description="Helical" evidence="6">
    <location>
        <begin position="388"/>
        <end position="408"/>
    </location>
</feature>
<feature type="region of interest" description="Disordered" evidence="5">
    <location>
        <begin position="602"/>
        <end position="629"/>
    </location>
</feature>
<evidence type="ECO:0000256" key="2">
    <source>
        <dbReference type="ARBA" id="ARBA00022741"/>
    </source>
</evidence>
<dbReference type="InterPro" id="IPR011009">
    <property type="entry name" value="Kinase-like_dom_sf"/>
</dbReference>
<dbReference type="PANTHER" id="PTHR43289">
    <property type="entry name" value="MITOGEN-ACTIVATED PROTEIN KINASE KINASE KINASE 20-RELATED"/>
    <property type="match status" value="1"/>
</dbReference>
<dbReference type="InterPro" id="IPR008271">
    <property type="entry name" value="Ser/Thr_kinase_AS"/>
</dbReference>
<dbReference type="SUPFAM" id="SSF56112">
    <property type="entry name" value="Protein kinase-like (PK-like)"/>
    <property type="match status" value="1"/>
</dbReference>
<dbReference type="InterPro" id="IPR042095">
    <property type="entry name" value="SUMF_sf"/>
</dbReference>
<dbReference type="Gene3D" id="1.10.510.10">
    <property type="entry name" value="Transferase(Phosphotransferase) domain 1"/>
    <property type="match status" value="1"/>
</dbReference>
<evidence type="ECO:0000313" key="8">
    <source>
        <dbReference type="EMBL" id="ADV62760.1"/>
    </source>
</evidence>
<organism evidence="8 9">
    <name type="scientific">Isosphaera pallida (strain ATCC 43644 / DSM 9630 / IS1B)</name>
    <dbReference type="NCBI Taxonomy" id="575540"/>
    <lineage>
        <taxon>Bacteria</taxon>
        <taxon>Pseudomonadati</taxon>
        <taxon>Planctomycetota</taxon>
        <taxon>Planctomycetia</taxon>
        <taxon>Isosphaerales</taxon>
        <taxon>Isosphaeraceae</taxon>
        <taxon>Isosphaera</taxon>
    </lineage>
</organism>
<feature type="compositionally biased region" description="Low complexity" evidence="5">
    <location>
        <begin position="205"/>
        <end position="223"/>
    </location>
</feature>
<dbReference type="Pfam" id="PF00069">
    <property type="entry name" value="Pkinase"/>
    <property type="match status" value="1"/>
</dbReference>
<feature type="domain" description="Protein kinase" evidence="7">
    <location>
        <begin position="29"/>
        <end position="360"/>
    </location>
</feature>
<keyword evidence="1" id="KW-0808">Transferase</keyword>
<feature type="region of interest" description="Disordered" evidence="5">
    <location>
        <begin position="1"/>
        <end position="26"/>
    </location>
</feature>